<comment type="similarity">
    <text evidence="6">Belongs to the Mrp/NBP35 ATP-binding proteins family.</text>
</comment>
<keyword evidence="4 6" id="KW-0408">Iron</keyword>
<dbReference type="AlphaFoldDB" id="A0A398D210"/>
<dbReference type="HAMAP" id="MF_02040">
    <property type="entry name" value="Mrp_NBP35"/>
    <property type="match status" value="1"/>
</dbReference>
<evidence type="ECO:0000313" key="8">
    <source>
        <dbReference type="Proteomes" id="UP000266328"/>
    </source>
</evidence>
<dbReference type="FunFam" id="3.40.50.300:FF:001119">
    <property type="entry name" value="Iron-sulfur cluster carrier protein"/>
    <property type="match status" value="1"/>
</dbReference>
<dbReference type="InterPro" id="IPR044304">
    <property type="entry name" value="NUBPL-like"/>
</dbReference>
<protein>
    <recommendedName>
        <fullName evidence="6">Iron-sulfur cluster carrier protein</fullName>
    </recommendedName>
</protein>
<feature type="binding site" evidence="6">
    <location>
        <begin position="52"/>
        <end position="59"/>
    </location>
    <ligand>
        <name>ATP</name>
        <dbReference type="ChEBI" id="CHEBI:30616"/>
    </ligand>
</feature>
<evidence type="ECO:0000256" key="6">
    <source>
        <dbReference type="HAMAP-Rule" id="MF_02040"/>
    </source>
</evidence>
<comment type="subunit">
    <text evidence="6">Homodimer.</text>
</comment>
<keyword evidence="2 6" id="KW-0547">Nucleotide-binding</keyword>
<dbReference type="GO" id="GO:0005524">
    <property type="term" value="F:ATP binding"/>
    <property type="evidence" value="ECO:0007669"/>
    <property type="project" value="UniProtKB-UniRule"/>
</dbReference>
<dbReference type="GO" id="GO:0140663">
    <property type="term" value="F:ATP-dependent FeS chaperone activity"/>
    <property type="evidence" value="ECO:0007669"/>
    <property type="project" value="InterPro"/>
</dbReference>
<evidence type="ECO:0000256" key="5">
    <source>
        <dbReference type="ARBA" id="ARBA00023014"/>
    </source>
</evidence>
<dbReference type="GO" id="GO:0051539">
    <property type="term" value="F:4 iron, 4 sulfur cluster binding"/>
    <property type="evidence" value="ECO:0007669"/>
    <property type="project" value="TreeGrafter"/>
</dbReference>
<proteinExistence type="inferred from homology"/>
<comment type="caution">
    <text evidence="7">The sequence shown here is derived from an EMBL/GenBank/DDBJ whole genome shotgun (WGS) entry which is preliminary data.</text>
</comment>
<gene>
    <name evidence="7" type="ORF">SMC7_06900</name>
</gene>
<dbReference type="InterPro" id="IPR033756">
    <property type="entry name" value="YlxH/NBP35"/>
</dbReference>
<sequence length="303" mass="32230">MRLWSPTVQGHLSIWLERYPVIMKERDMTTAENESMTSQINHVRHVLAVASGKGGVGKSLVSAMAAVELARRGLKVGIMDADITGPSIPRLFGLTARPESSMVGIIPPETATGVKIISMNLFLDDAGQPVIWRGPLLTSAIKQFWTDVAWGDLDVLIVDLPPGTADVPLTAFQSLPVDGILMVTTPQELASMIVEKAAGLAKQMNKRILGIVENMAMVTCPHCGEIFEVFGPSHAEELADHIGAPVLARLPIDPTVTALADTGHVEDVKMAAFAPVTEALAEYITTPSTVFAAANPAPSPKAS</sequence>
<evidence type="ECO:0000256" key="2">
    <source>
        <dbReference type="ARBA" id="ARBA00022741"/>
    </source>
</evidence>
<accession>A0A398D210</accession>
<organism evidence="7 8">
    <name type="scientific">Candidatus Cryosericum terrychapinii</name>
    <dbReference type="NCBI Taxonomy" id="2290919"/>
    <lineage>
        <taxon>Bacteria</taxon>
        <taxon>Pseudomonadati</taxon>
        <taxon>Caldisericota/Cryosericota group</taxon>
        <taxon>Candidatus Cryosericota</taxon>
        <taxon>Candidatus Cryosericia</taxon>
        <taxon>Candidatus Cryosericales</taxon>
        <taxon>Candidatus Cryosericaceae</taxon>
        <taxon>Candidatus Cryosericum</taxon>
    </lineage>
</organism>
<dbReference type="Proteomes" id="UP000266328">
    <property type="component" value="Unassembled WGS sequence"/>
</dbReference>
<dbReference type="GO" id="GO:0016887">
    <property type="term" value="F:ATP hydrolysis activity"/>
    <property type="evidence" value="ECO:0007669"/>
    <property type="project" value="UniProtKB-UniRule"/>
</dbReference>
<keyword evidence="5 6" id="KW-0411">Iron-sulfur</keyword>
<keyword evidence="8" id="KW-1185">Reference proteome</keyword>
<dbReference type="InterPro" id="IPR019591">
    <property type="entry name" value="Mrp/NBP35_ATP-bd"/>
</dbReference>
<dbReference type="EMBL" id="QXIS01000035">
    <property type="protein sequence ID" value="RIE05531.1"/>
    <property type="molecule type" value="Genomic_DNA"/>
</dbReference>
<dbReference type="GO" id="GO:0046872">
    <property type="term" value="F:metal ion binding"/>
    <property type="evidence" value="ECO:0007669"/>
    <property type="project" value="UniProtKB-KW"/>
</dbReference>
<dbReference type="GO" id="GO:0016226">
    <property type="term" value="P:iron-sulfur cluster assembly"/>
    <property type="evidence" value="ECO:0007669"/>
    <property type="project" value="InterPro"/>
</dbReference>
<evidence type="ECO:0000256" key="4">
    <source>
        <dbReference type="ARBA" id="ARBA00023004"/>
    </source>
</evidence>
<keyword evidence="3 6" id="KW-0067">ATP-binding</keyword>
<dbReference type="CDD" id="cd02037">
    <property type="entry name" value="Mrp_NBP35"/>
    <property type="match status" value="1"/>
</dbReference>
<comment type="function">
    <text evidence="6">Binds and transfers iron-sulfur (Fe-S) clusters to target apoproteins. Can hydrolyze ATP.</text>
</comment>
<reference evidence="7 8" key="1">
    <citation type="submission" date="2018-09" db="EMBL/GenBank/DDBJ databases">
        <title>Discovery and Ecogenomic Context for Candidatus Cryosericales, a Global Caldiserica Order Active in Thawing Permafrost.</title>
        <authorList>
            <person name="Martinez M.A."/>
            <person name="Woodcroft B.J."/>
            <person name="Ignacio Espinoza J.C."/>
            <person name="Zayed A."/>
            <person name="Singleton C.M."/>
            <person name="Boyd J."/>
            <person name="Li Y.-F."/>
            <person name="Purvine S."/>
            <person name="Maughan H."/>
            <person name="Hodgkins S.B."/>
            <person name="Anderson D."/>
            <person name="Sederholm M."/>
            <person name="Temperton B."/>
            <person name="Saleska S.R."/>
            <person name="Tyson G.W."/>
            <person name="Rich V.I."/>
        </authorList>
    </citation>
    <scope>NUCLEOTIDE SEQUENCE [LARGE SCALE GENOMIC DNA]</scope>
    <source>
        <strain evidence="7 8">SMC7</strain>
    </source>
</reference>
<dbReference type="Pfam" id="PF10609">
    <property type="entry name" value="ParA"/>
    <property type="match status" value="1"/>
</dbReference>
<keyword evidence="6" id="KW-0378">Hydrolase</keyword>
<dbReference type="InterPro" id="IPR027417">
    <property type="entry name" value="P-loop_NTPase"/>
</dbReference>
<dbReference type="SUPFAM" id="SSF52540">
    <property type="entry name" value="P-loop containing nucleoside triphosphate hydrolases"/>
    <property type="match status" value="1"/>
</dbReference>
<evidence type="ECO:0000313" key="7">
    <source>
        <dbReference type="EMBL" id="RIE05531.1"/>
    </source>
</evidence>
<dbReference type="Gene3D" id="3.40.50.300">
    <property type="entry name" value="P-loop containing nucleotide triphosphate hydrolases"/>
    <property type="match status" value="1"/>
</dbReference>
<keyword evidence="1 6" id="KW-0479">Metal-binding</keyword>
<dbReference type="OrthoDB" id="9809679at2"/>
<evidence type="ECO:0000256" key="1">
    <source>
        <dbReference type="ARBA" id="ARBA00022723"/>
    </source>
</evidence>
<name>A0A398D210_9BACT</name>
<dbReference type="PANTHER" id="PTHR42961">
    <property type="entry name" value="IRON-SULFUR PROTEIN NUBPL"/>
    <property type="match status" value="1"/>
</dbReference>
<evidence type="ECO:0000256" key="3">
    <source>
        <dbReference type="ARBA" id="ARBA00022840"/>
    </source>
</evidence>
<dbReference type="PANTHER" id="PTHR42961:SF2">
    <property type="entry name" value="IRON-SULFUR PROTEIN NUBPL"/>
    <property type="match status" value="1"/>
</dbReference>